<sequence>MAASAPVAIGTRGTVGSLVRKEIEYFAKLEIDTRGSSSGKAHGLLVDVTSCSGQSRRHAGLWFSMMSWRRKKQRAGTGFLPSMCSAVEVADSNQLNGIPGFHYRILKNDQNNFHF</sequence>
<name>A0AAV5JU63_9ROSI</name>
<gene>
    <name evidence="1" type="ORF">SLEP1_g26756</name>
</gene>
<proteinExistence type="predicted"/>
<dbReference type="EMBL" id="BPVZ01000044">
    <property type="protein sequence ID" value="GKV16048.1"/>
    <property type="molecule type" value="Genomic_DNA"/>
</dbReference>
<keyword evidence="2" id="KW-1185">Reference proteome</keyword>
<dbReference type="AlphaFoldDB" id="A0AAV5JU63"/>
<dbReference type="Proteomes" id="UP001054252">
    <property type="component" value="Unassembled WGS sequence"/>
</dbReference>
<dbReference type="PANTHER" id="PTHR35131">
    <property type="entry name" value="EXPRESSED PROTEIN"/>
    <property type="match status" value="1"/>
</dbReference>
<dbReference type="PANTHER" id="PTHR35131:SF1">
    <property type="entry name" value="EXPRESSED PROTEIN"/>
    <property type="match status" value="1"/>
</dbReference>
<comment type="caution">
    <text evidence="1">The sequence shown here is derived from an EMBL/GenBank/DDBJ whole genome shotgun (WGS) entry which is preliminary data.</text>
</comment>
<evidence type="ECO:0000313" key="2">
    <source>
        <dbReference type="Proteomes" id="UP001054252"/>
    </source>
</evidence>
<protein>
    <submittedName>
        <fullName evidence="1">Uncharacterized protein</fullName>
    </submittedName>
</protein>
<reference evidence="1 2" key="1">
    <citation type="journal article" date="2021" name="Commun. Biol.">
        <title>The genome of Shorea leprosula (Dipterocarpaceae) highlights the ecological relevance of drought in aseasonal tropical rainforests.</title>
        <authorList>
            <person name="Ng K.K.S."/>
            <person name="Kobayashi M.J."/>
            <person name="Fawcett J.A."/>
            <person name="Hatakeyama M."/>
            <person name="Paape T."/>
            <person name="Ng C.H."/>
            <person name="Ang C.C."/>
            <person name="Tnah L.H."/>
            <person name="Lee C.T."/>
            <person name="Nishiyama T."/>
            <person name="Sese J."/>
            <person name="O'Brien M.J."/>
            <person name="Copetti D."/>
            <person name="Mohd Noor M.I."/>
            <person name="Ong R.C."/>
            <person name="Putra M."/>
            <person name="Sireger I.Z."/>
            <person name="Indrioko S."/>
            <person name="Kosugi Y."/>
            <person name="Izuno A."/>
            <person name="Isagi Y."/>
            <person name="Lee S.L."/>
            <person name="Shimizu K.K."/>
        </authorList>
    </citation>
    <scope>NUCLEOTIDE SEQUENCE [LARGE SCALE GENOMIC DNA]</scope>
    <source>
        <strain evidence="1">214</strain>
    </source>
</reference>
<organism evidence="1 2">
    <name type="scientific">Rubroshorea leprosula</name>
    <dbReference type="NCBI Taxonomy" id="152421"/>
    <lineage>
        <taxon>Eukaryota</taxon>
        <taxon>Viridiplantae</taxon>
        <taxon>Streptophyta</taxon>
        <taxon>Embryophyta</taxon>
        <taxon>Tracheophyta</taxon>
        <taxon>Spermatophyta</taxon>
        <taxon>Magnoliopsida</taxon>
        <taxon>eudicotyledons</taxon>
        <taxon>Gunneridae</taxon>
        <taxon>Pentapetalae</taxon>
        <taxon>rosids</taxon>
        <taxon>malvids</taxon>
        <taxon>Malvales</taxon>
        <taxon>Dipterocarpaceae</taxon>
        <taxon>Rubroshorea</taxon>
    </lineage>
</organism>
<evidence type="ECO:0000313" key="1">
    <source>
        <dbReference type="EMBL" id="GKV16048.1"/>
    </source>
</evidence>
<accession>A0AAV5JU63</accession>